<comment type="similarity">
    <text evidence="7">Belongs to the TonB-dependent receptor family.</text>
</comment>
<dbReference type="InterPro" id="IPR037066">
    <property type="entry name" value="Plug_dom_sf"/>
</dbReference>
<evidence type="ECO:0000256" key="2">
    <source>
        <dbReference type="ARBA" id="ARBA00022448"/>
    </source>
</evidence>
<dbReference type="InterPro" id="IPR008969">
    <property type="entry name" value="CarboxyPept-like_regulatory"/>
</dbReference>
<dbReference type="InterPro" id="IPR023997">
    <property type="entry name" value="TonB-dep_OMP_SusC/RagA_CS"/>
</dbReference>
<dbReference type="Pfam" id="PF07715">
    <property type="entry name" value="Plug"/>
    <property type="match status" value="1"/>
</dbReference>
<dbReference type="AlphaFoldDB" id="A0A420VUG8"/>
<dbReference type="Gene3D" id="2.170.130.10">
    <property type="entry name" value="TonB-dependent receptor, plug domain"/>
    <property type="match status" value="1"/>
</dbReference>
<comment type="subcellular location">
    <subcellularLocation>
        <location evidence="1 7">Cell outer membrane</location>
        <topology evidence="1 7">Multi-pass membrane protein</topology>
    </subcellularLocation>
</comment>
<evidence type="ECO:0000256" key="5">
    <source>
        <dbReference type="ARBA" id="ARBA00023136"/>
    </source>
</evidence>
<evidence type="ECO:0000256" key="7">
    <source>
        <dbReference type="PROSITE-ProRule" id="PRU01360"/>
    </source>
</evidence>
<comment type="caution">
    <text evidence="9">The sequence shown here is derived from an EMBL/GenBank/DDBJ whole genome shotgun (WGS) entry which is preliminary data.</text>
</comment>
<dbReference type="SUPFAM" id="SSF56935">
    <property type="entry name" value="Porins"/>
    <property type="match status" value="1"/>
</dbReference>
<dbReference type="RefSeq" id="WP_147430487.1">
    <property type="nucleotide sequence ID" value="NZ_RBWS01000015.1"/>
</dbReference>
<name>A0A420VUG8_9SPHI</name>
<dbReference type="SUPFAM" id="SSF49464">
    <property type="entry name" value="Carboxypeptidase regulatory domain-like"/>
    <property type="match status" value="1"/>
</dbReference>
<dbReference type="EMBL" id="RBWS01000015">
    <property type="protein sequence ID" value="RKO69925.1"/>
    <property type="molecule type" value="Genomic_DNA"/>
</dbReference>
<dbReference type="InterPro" id="IPR012910">
    <property type="entry name" value="Plug_dom"/>
</dbReference>
<proteinExistence type="inferred from homology"/>
<dbReference type="NCBIfam" id="TIGR04056">
    <property type="entry name" value="OMP_RagA_SusC"/>
    <property type="match status" value="1"/>
</dbReference>
<evidence type="ECO:0000256" key="6">
    <source>
        <dbReference type="ARBA" id="ARBA00023237"/>
    </source>
</evidence>
<organism evidence="9 10">
    <name type="scientific">Sphingobacterium puteale</name>
    <dbReference type="NCBI Taxonomy" id="2420510"/>
    <lineage>
        <taxon>Bacteria</taxon>
        <taxon>Pseudomonadati</taxon>
        <taxon>Bacteroidota</taxon>
        <taxon>Sphingobacteriia</taxon>
        <taxon>Sphingobacteriales</taxon>
        <taxon>Sphingobacteriaceae</taxon>
        <taxon>Sphingobacterium</taxon>
    </lineage>
</organism>
<dbReference type="GO" id="GO:0009279">
    <property type="term" value="C:cell outer membrane"/>
    <property type="evidence" value="ECO:0007669"/>
    <property type="project" value="UniProtKB-SubCell"/>
</dbReference>
<dbReference type="Gene3D" id="2.40.170.20">
    <property type="entry name" value="TonB-dependent receptor, beta-barrel domain"/>
    <property type="match status" value="1"/>
</dbReference>
<dbReference type="InterPro" id="IPR039426">
    <property type="entry name" value="TonB-dep_rcpt-like"/>
</dbReference>
<evidence type="ECO:0000313" key="9">
    <source>
        <dbReference type="EMBL" id="RKO69925.1"/>
    </source>
</evidence>
<keyword evidence="6 7" id="KW-0998">Cell outer membrane</keyword>
<evidence type="ECO:0000256" key="4">
    <source>
        <dbReference type="ARBA" id="ARBA00022692"/>
    </source>
</evidence>
<protein>
    <submittedName>
        <fullName evidence="9">SusC/RagA family TonB-linked outer membrane protein</fullName>
    </submittedName>
</protein>
<evidence type="ECO:0000256" key="3">
    <source>
        <dbReference type="ARBA" id="ARBA00022452"/>
    </source>
</evidence>
<dbReference type="NCBIfam" id="TIGR04057">
    <property type="entry name" value="SusC_RagA_signa"/>
    <property type="match status" value="1"/>
</dbReference>
<evidence type="ECO:0000259" key="8">
    <source>
        <dbReference type="Pfam" id="PF07715"/>
    </source>
</evidence>
<evidence type="ECO:0000256" key="1">
    <source>
        <dbReference type="ARBA" id="ARBA00004571"/>
    </source>
</evidence>
<keyword evidence="10" id="KW-1185">Reference proteome</keyword>
<keyword evidence="4 7" id="KW-0812">Transmembrane</keyword>
<reference evidence="9 10" key="1">
    <citation type="submission" date="2018-10" db="EMBL/GenBank/DDBJ databases">
        <title>Sphingobacterium sp. M05W1-28.</title>
        <authorList>
            <person name="Cai H."/>
        </authorList>
    </citation>
    <scope>NUCLEOTIDE SEQUENCE [LARGE SCALE GENOMIC DNA]</scope>
    <source>
        <strain evidence="9 10">M05W1-28</strain>
    </source>
</reference>
<accession>A0A420VUG8</accession>
<dbReference type="OrthoDB" id="9768177at2"/>
<keyword evidence="2 7" id="KW-0813">Transport</keyword>
<dbReference type="PROSITE" id="PS52016">
    <property type="entry name" value="TONB_DEPENDENT_REC_3"/>
    <property type="match status" value="1"/>
</dbReference>
<dbReference type="Proteomes" id="UP000282423">
    <property type="component" value="Unassembled WGS sequence"/>
</dbReference>
<sequence length="1077" mass="120443">MKTVVIGLIFILFQLNGMAQTKSILIKGKATNTANKGISHATVKTVLSGKDFRTDGNGYFQLNLAHADTLVISALGFKTRKIAINRDDQDLIIQLDTLQRVLEEVQVNTGYQTVSANRINGSVTVLGEKALNLQVSPNILERLDGITNGLTFQVGRENPYGPQNKTNITVRGYSTINGPLDPLIVLDNFVYEGKIENINPGDIASVTVLKDAEATSIYGARGGNGVIVLTTKKAKAGEPLRIEANAGTTIAEKPDLFSVPQMSSADYIAVEEFLFENKYFDRDLGRTTFPPITPLVYLLAKKRSGQITEQEYTAERAFLEKADFRKDYTDYFYKNAVTSQYNLGITGSGKGMNYAISAGHNDSKDNYGQAGAKDNLRFSLGMQLSERVKFSLSTMYTNSRNNNRQIPTFAQLSRVGGRQSVPYMSLFDQNGRENAFYRDYNPFLIDTVGGGRLLDWHYYPYSDPQYTDWKSRLSELLGNAAIEVKILDGLNLATYYQLQRQDIGNENLYGQQSYYTRSYINRFSEINEQSGEVTYRFPKGDILARSIAYVGSRSFRAQLNLNKTYGSHRIVAMAGMEARESSSGGESWTYAGYRKDPLGYLPVDFVNVYRTLPLSGYEYMPGAPVVEPSLVNRFTSIYGNFNYIYRDRYSLSGSMRRDGSNIYGVSTNDKWKPLWSVGLGYDITKEDFFRSTAVDQLRLKATYGYSGNVDLSRSALPVATFGNNPADVGGLPSAVINSLNNPSLRWEQIRQVNFGIDFALSRWGISGSMEYYRKDGTDLYGPSDFDYTTAGGFQTIVMNVASMKGNGVDLLLKYVLDKGNFSWINTLIYNYNQSRTSKYYGPSRKSPLARLVVQGGKMITPVEGYPLYSLAAYRWCGLDASGNPQGYLNGELSTNYSAMSNIASDGQGSMETIRFLGSAIPTSFGSWQHEFRYKGLSLSFALTYKAGYYFRKPSINYSSLINFGIGHPDYADRWQQPGDETEVPAFEYPLKMPGRDNFYLASEVLARNASHVRLKFVNLVYDLKGISKLRYLNNASLYLNVNNVALLWTANREGLDPDYFSGIPPQRMWSVGFRTSF</sequence>
<gene>
    <name evidence="9" type="ORF">D7322_18780</name>
</gene>
<keyword evidence="3 7" id="KW-1134">Transmembrane beta strand</keyword>
<dbReference type="InterPro" id="IPR036942">
    <property type="entry name" value="Beta-barrel_TonB_sf"/>
</dbReference>
<feature type="domain" description="TonB-dependent receptor plug" evidence="8">
    <location>
        <begin position="118"/>
        <end position="226"/>
    </location>
</feature>
<dbReference type="InterPro" id="IPR023996">
    <property type="entry name" value="TonB-dep_OMP_SusC/RagA"/>
</dbReference>
<keyword evidence="5 7" id="KW-0472">Membrane</keyword>
<evidence type="ECO:0000313" key="10">
    <source>
        <dbReference type="Proteomes" id="UP000282423"/>
    </source>
</evidence>
<dbReference type="Pfam" id="PF13715">
    <property type="entry name" value="CarbopepD_reg_2"/>
    <property type="match status" value="1"/>
</dbReference>